<evidence type="ECO:0000256" key="2">
    <source>
        <dbReference type="ARBA" id="ARBA00023125"/>
    </source>
</evidence>
<dbReference type="Pfam" id="PF00392">
    <property type="entry name" value="GntR"/>
    <property type="match status" value="1"/>
</dbReference>
<evidence type="ECO:0000256" key="1">
    <source>
        <dbReference type="ARBA" id="ARBA00023015"/>
    </source>
</evidence>
<reference evidence="5 6" key="1">
    <citation type="journal article" date="2019" name="Int. J. Syst. Evol. Microbiol.">
        <title>The Global Catalogue of Microorganisms (GCM) 10K type strain sequencing project: providing services to taxonomists for standard genome sequencing and annotation.</title>
        <authorList>
            <consortium name="The Broad Institute Genomics Platform"/>
            <consortium name="The Broad Institute Genome Sequencing Center for Infectious Disease"/>
            <person name="Wu L."/>
            <person name="Ma J."/>
        </authorList>
    </citation>
    <scope>NUCLEOTIDE SEQUENCE [LARGE SCALE GENOMIC DNA]</scope>
    <source>
        <strain evidence="5 6">JCM 13318</strain>
    </source>
</reference>
<feature type="domain" description="HTH gntR-type" evidence="4">
    <location>
        <begin position="8"/>
        <end position="75"/>
    </location>
</feature>
<keyword evidence="2" id="KW-0238">DNA-binding</keyword>
<dbReference type="InterPro" id="IPR008920">
    <property type="entry name" value="TF_FadR/GntR_C"/>
</dbReference>
<dbReference type="InterPro" id="IPR036388">
    <property type="entry name" value="WH-like_DNA-bd_sf"/>
</dbReference>
<keyword evidence="3" id="KW-0804">Transcription</keyword>
<name>A0ABN2APL6_9MICO</name>
<dbReference type="SUPFAM" id="SSF46785">
    <property type="entry name" value="Winged helix' DNA-binding domain"/>
    <property type="match status" value="1"/>
</dbReference>
<evidence type="ECO:0000313" key="6">
    <source>
        <dbReference type="Proteomes" id="UP001500177"/>
    </source>
</evidence>
<evidence type="ECO:0000259" key="4">
    <source>
        <dbReference type="PROSITE" id="PS50949"/>
    </source>
</evidence>
<dbReference type="InterPro" id="IPR000524">
    <property type="entry name" value="Tscrpt_reg_HTH_GntR"/>
</dbReference>
<dbReference type="Gene3D" id="1.10.10.10">
    <property type="entry name" value="Winged helix-like DNA-binding domain superfamily/Winged helix DNA-binding domain"/>
    <property type="match status" value="1"/>
</dbReference>
<comment type="caution">
    <text evidence="5">The sequence shown here is derived from an EMBL/GenBank/DDBJ whole genome shotgun (WGS) entry which is preliminary data.</text>
</comment>
<dbReference type="EMBL" id="BAAALX010000016">
    <property type="protein sequence ID" value="GAA1522596.1"/>
    <property type="molecule type" value="Genomic_DNA"/>
</dbReference>
<dbReference type="InterPro" id="IPR036390">
    <property type="entry name" value="WH_DNA-bd_sf"/>
</dbReference>
<dbReference type="CDD" id="cd07377">
    <property type="entry name" value="WHTH_GntR"/>
    <property type="match status" value="1"/>
</dbReference>
<dbReference type="PANTHER" id="PTHR43537:SF24">
    <property type="entry name" value="GLUCONATE OPERON TRANSCRIPTIONAL REPRESSOR"/>
    <property type="match status" value="1"/>
</dbReference>
<dbReference type="PANTHER" id="PTHR43537">
    <property type="entry name" value="TRANSCRIPTIONAL REGULATOR, GNTR FAMILY"/>
    <property type="match status" value="1"/>
</dbReference>
<dbReference type="SUPFAM" id="SSF48008">
    <property type="entry name" value="GntR ligand-binding domain-like"/>
    <property type="match status" value="1"/>
</dbReference>
<sequence length="238" mass="26177">MDTVSRGVSLTDQAVESIRGAIIKGDLVPDRLYTGSELARQLGVSRTPIREALQVLSRRGMVIIEKNRGVRVLNTSVKSLIEVFQVRLMLEVPMSRRATQLKTDSSVAEFEAAVELFRVAAESGDPGAVLRADRDFHGALMAGAGNDKARELLQEERDFVLSTGVGTVPTSRTAMECFDDHADIIAAYRRGDAVAVGRALSRHIANTVRILIRQETRNRPEFGEVDADEAINWLTEQC</sequence>
<keyword evidence="6" id="KW-1185">Reference proteome</keyword>
<dbReference type="PROSITE" id="PS50949">
    <property type="entry name" value="HTH_GNTR"/>
    <property type="match status" value="1"/>
</dbReference>
<dbReference type="Pfam" id="PF07729">
    <property type="entry name" value="FCD"/>
    <property type="match status" value="1"/>
</dbReference>
<dbReference type="SMART" id="SM00895">
    <property type="entry name" value="FCD"/>
    <property type="match status" value="1"/>
</dbReference>
<organism evidence="5 6">
    <name type="scientific">Brevibacterium permense</name>
    <dbReference type="NCBI Taxonomy" id="234834"/>
    <lineage>
        <taxon>Bacteria</taxon>
        <taxon>Bacillati</taxon>
        <taxon>Actinomycetota</taxon>
        <taxon>Actinomycetes</taxon>
        <taxon>Micrococcales</taxon>
        <taxon>Brevibacteriaceae</taxon>
        <taxon>Brevibacterium</taxon>
    </lineage>
</organism>
<dbReference type="InterPro" id="IPR011711">
    <property type="entry name" value="GntR_C"/>
</dbReference>
<evidence type="ECO:0000313" key="5">
    <source>
        <dbReference type="EMBL" id="GAA1522596.1"/>
    </source>
</evidence>
<dbReference type="Gene3D" id="1.20.120.530">
    <property type="entry name" value="GntR ligand-binding domain-like"/>
    <property type="match status" value="1"/>
</dbReference>
<proteinExistence type="predicted"/>
<evidence type="ECO:0000256" key="3">
    <source>
        <dbReference type="ARBA" id="ARBA00023163"/>
    </source>
</evidence>
<dbReference type="Proteomes" id="UP001500177">
    <property type="component" value="Unassembled WGS sequence"/>
</dbReference>
<keyword evidence="1" id="KW-0805">Transcription regulation</keyword>
<dbReference type="RefSeq" id="WP_173157428.1">
    <property type="nucleotide sequence ID" value="NZ_BAAALX010000016.1"/>
</dbReference>
<dbReference type="PRINTS" id="PR00035">
    <property type="entry name" value="HTHGNTR"/>
</dbReference>
<protein>
    <submittedName>
        <fullName evidence="5">GntR family transcriptional regulator</fullName>
    </submittedName>
</protein>
<accession>A0ABN2APL6</accession>
<dbReference type="SMART" id="SM00345">
    <property type="entry name" value="HTH_GNTR"/>
    <property type="match status" value="1"/>
</dbReference>
<gene>
    <name evidence="5" type="ORF">GCM10009690_27370</name>
</gene>